<keyword evidence="1" id="KW-1133">Transmembrane helix</keyword>
<gene>
    <name evidence="2" type="ORF">SAMN05421684_7632</name>
</gene>
<evidence type="ECO:0000256" key="1">
    <source>
        <dbReference type="SAM" id="Phobius"/>
    </source>
</evidence>
<protein>
    <submittedName>
        <fullName evidence="2">Uncharacterized protein</fullName>
    </submittedName>
</protein>
<name>A0A1H3UNE0_9ACTN</name>
<reference evidence="3" key="1">
    <citation type="submission" date="2016-10" db="EMBL/GenBank/DDBJ databases">
        <authorList>
            <person name="Varghese N."/>
            <person name="Submissions S."/>
        </authorList>
    </citation>
    <scope>NUCLEOTIDE SEQUENCE [LARGE SCALE GENOMIC DNA]</scope>
    <source>
        <strain evidence="3">DSM 44718</strain>
    </source>
</reference>
<organism evidence="2 3">
    <name type="scientific">Asanoa ishikariensis</name>
    <dbReference type="NCBI Taxonomy" id="137265"/>
    <lineage>
        <taxon>Bacteria</taxon>
        <taxon>Bacillati</taxon>
        <taxon>Actinomycetota</taxon>
        <taxon>Actinomycetes</taxon>
        <taxon>Micromonosporales</taxon>
        <taxon>Micromonosporaceae</taxon>
        <taxon>Asanoa</taxon>
    </lineage>
</organism>
<dbReference type="AlphaFoldDB" id="A0A1H3UNE0"/>
<feature type="transmembrane region" description="Helical" evidence="1">
    <location>
        <begin position="21"/>
        <end position="38"/>
    </location>
</feature>
<keyword evidence="3" id="KW-1185">Reference proteome</keyword>
<evidence type="ECO:0000313" key="2">
    <source>
        <dbReference type="EMBL" id="SDZ63960.1"/>
    </source>
</evidence>
<keyword evidence="1" id="KW-0472">Membrane</keyword>
<dbReference type="STRING" id="137265.SAMN05421684_7632"/>
<evidence type="ECO:0000313" key="3">
    <source>
        <dbReference type="Proteomes" id="UP000199632"/>
    </source>
</evidence>
<sequence>MCGVIIVSLADLWTSLSDHRYVYLALAVVVAAVALRSMRRALAPIGPIVHALAAIAGVAFAVGMAVVVLFAVVVSGT</sequence>
<proteinExistence type="predicted"/>
<dbReference type="EMBL" id="FNQB01000005">
    <property type="protein sequence ID" value="SDZ63960.1"/>
    <property type="molecule type" value="Genomic_DNA"/>
</dbReference>
<dbReference type="Proteomes" id="UP000199632">
    <property type="component" value="Unassembled WGS sequence"/>
</dbReference>
<keyword evidence="1" id="KW-0812">Transmembrane</keyword>
<feature type="transmembrane region" description="Helical" evidence="1">
    <location>
        <begin position="50"/>
        <end position="74"/>
    </location>
</feature>
<accession>A0A1H3UNE0</accession>